<accession>A0A484BCP9</accession>
<proteinExistence type="predicted"/>
<evidence type="ECO:0000313" key="2">
    <source>
        <dbReference type="Proteomes" id="UP000295192"/>
    </source>
</evidence>
<evidence type="ECO:0000313" key="1">
    <source>
        <dbReference type="EMBL" id="TDG46454.1"/>
    </source>
</evidence>
<organism evidence="1 2">
    <name type="scientific">Drosophila navojoa</name>
    <name type="common">Fruit fly</name>
    <dbReference type="NCBI Taxonomy" id="7232"/>
    <lineage>
        <taxon>Eukaryota</taxon>
        <taxon>Metazoa</taxon>
        <taxon>Ecdysozoa</taxon>
        <taxon>Arthropoda</taxon>
        <taxon>Hexapoda</taxon>
        <taxon>Insecta</taxon>
        <taxon>Pterygota</taxon>
        <taxon>Neoptera</taxon>
        <taxon>Endopterygota</taxon>
        <taxon>Diptera</taxon>
        <taxon>Brachycera</taxon>
        <taxon>Muscomorpha</taxon>
        <taxon>Ephydroidea</taxon>
        <taxon>Drosophilidae</taxon>
        <taxon>Drosophila</taxon>
    </lineage>
</organism>
<comment type="caution">
    <text evidence="1">The sequence shown here is derived from an EMBL/GenBank/DDBJ whole genome shotgun (WGS) entry which is preliminary data.</text>
</comment>
<keyword evidence="2" id="KW-1185">Reference proteome</keyword>
<name>A0A484BCP9_DRONA</name>
<protein>
    <submittedName>
        <fullName evidence="1">Uncharacterized protein</fullName>
    </submittedName>
</protein>
<dbReference type="Proteomes" id="UP000295192">
    <property type="component" value="Unassembled WGS sequence"/>
</dbReference>
<reference evidence="1 2" key="1">
    <citation type="journal article" date="2019" name="J. Hered.">
        <title>An Improved Genome Assembly for Drosophila navojoa, the Basal Species in the mojavensis Cluster.</title>
        <authorList>
            <person name="Vanderlinde T."/>
            <person name="Dupim E.G."/>
            <person name="Nazario-Yepiz N.O."/>
            <person name="Carvalho A.B."/>
        </authorList>
    </citation>
    <scope>NUCLEOTIDE SEQUENCE [LARGE SCALE GENOMIC DNA]</scope>
    <source>
        <strain evidence="1">Navoj_Jal97</strain>
        <tissue evidence="1">Whole organism</tissue>
    </source>
</reference>
<dbReference type="EMBL" id="LSRL02000058">
    <property type="protein sequence ID" value="TDG46454.1"/>
    <property type="molecule type" value="Genomic_DNA"/>
</dbReference>
<gene>
    <name evidence="1" type="ORF">AWZ03_007110</name>
</gene>
<dbReference type="OMA" id="KHLGSTC"/>
<sequence length="161" mass="18897">MPRYGNPDVEDKAQILLEPLLFQLTGRQDFNRMIFLLAPSSKQNFHRKLHCFERDTYKHLGSTCITLQELELMQQFEMLFKYELVYTDEYLNLKSLASDSSIIEQLVQSRRTALLDDSEPDPEPKIKSLRQPKIPVRLRVSDVKRIKQKESGDTAEPVWKL</sequence>
<dbReference type="AlphaFoldDB" id="A0A484BCP9"/>